<evidence type="ECO:0000259" key="2">
    <source>
        <dbReference type="PROSITE" id="PS50853"/>
    </source>
</evidence>
<dbReference type="SUPFAM" id="SSF49265">
    <property type="entry name" value="Fibronectin type III"/>
    <property type="match status" value="1"/>
</dbReference>
<proteinExistence type="predicted"/>
<gene>
    <name evidence="3" type="ORF">CGOC_LOCUS9584</name>
</gene>
<accession>A0A3P7M2C8</accession>
<dbReference type="AlphaFoldDB" id="A0A3P7M2C8"/>
<dbReference type="CDD" id="cd00063">
    <property type="entry name" value="FN3"/>
    <property type="match status" value="2"/>
</dbReference>
<evidence type="ECO:0000313" key="3">
    <source>
        <dbReference type="EMBL" id="VDN23454.1"/>
    </source>
</evidence>
<reference evidence="3 4" key="1">
    <citation type="submission" date="2018-11" db="EMBL/GenBank/DDBJ databases">
        <authorList>
            <consortium name="Pathogen Informatics"/>
        </authorList>
    </citation>
    <scope>NUCLEOTIDE SEQUENCE [LARGE SCALE GENOMIC DNA]</scope>
</reference>
<keyword evidence="4" id="KW-1185">Reference proteome</keyword>
<feature type="domain" description="Ig-like" evidence="1">
    <location>
        <begin position="72"/>
        <end position="158"/>
    </location>
</feature>
<feature type="domain" description="Fibronectin type-III" evidence="2">
    <location>
        <begin position="1"/>
        <end position="69"/>
    </location>
</feature>
<dbReference type="InterPro" id="IPR007110">
    <property type="entry name" value="Ig-like_dom"/>
</dbReference>
<dbReference type="OrthoDB" id="5855336at2759"/>
<dbReference type="InterPro" id="IPR013783">
    <property type="entry name" value="Ig-like_fold"/>
</dbReference>
<dbReference type="PROSITE" id="PS50835">
    <property type="entry name" value="IG_LIKE"/>
    <property type="match status" value="1"/>
</dbReference>
<name>A0A3P7M2C8_CYLGO</name>
<evidence type="ECO:0000313" key="4">
    <source>
        <dbReference type="Proteomes" id="UP000271889"/>
    </source>
</evidence>
<sequence>MNKLQKYIVYYALRNAEDLSEWMKMETDKTEIELPVTSPETRYLVRVQATTEDGPGIISDSIECYSDKHYQPIVINLESTNVPNLEAEPGQTVALRCSAQGQPIPRLFYGDDGDESEIAEVQITENINHISGSFEKKPFTNQTVICRAENKHENIAISKLLIVRKPGDTPHNITWSFDENDSLLINWDKVLYPNGNASYILYLSNFVERVAGPPVRIPEIPYNVNVTLQISAVNEWGEGAKVTRSTSRKMERQSTNHGSMLQYTLIAHASPLMKVWDWKRIHTIC</sequence>
<evidence type="ECO:0000259" key="1">
    <source>
        <dbReference type="PROSITE" id="PS50835"/>
    </source>
</evidence>
<dbReference type="InterPro" id="IPR036116">
    <property type="entry name" value="FN3_sf"/>
</dbReference>
<dbReference type="Proteomes" id="UP000271889">
    <property type="component" value="Unassembled WGS sequence"/>
</dbReference>
<dbReference type="Gene3D" id="2.60.40.10">
    <property type="entry name" value="Immunoglobulins"/>
    <property type="match status" value="2"/>
</dbReference>
<dbReference type="InterPro" id="IPR003961">
    <property type="entry name" value="FN3_dom"/>
</dbReference>
<evidence type="ECO:0008006" key="5">
    <source>
        <dbReference type="Google" id="ProtNLM"/>
    </source>
</evidence>
<dbReference type="PROSITE" id="PS50853">
    <property type="entry name" value="FN3"/>
    <property type="match status" value="1"/>
</dbReference>
<protein>
    <recommendedName>
        <fullName evidence="5">Fibronectin type-III domain-containing protein</fullName>
    </recommendedName>
</protein>
<organism evidence="3 4">
    <name type="scientific">Cylicostephanus goldi</name>
    <name type="common">Nematode worm</name>
    <dbReference type="NCBI Taxonomy" id="71465"/>
    <lineage>
        <taxon>Eukaryota</taxon>
        <taxon>Metazoa</taxon>
        <taxon>Ecdysozoa</taxon>
        <taxon>Nematoda</taxon>
        <taxon>Chromadorea</taxon>
        <taxon>Rhabditida</taxon>
        <taxon>Rhabditina</taxon>
        <taxon>Rhabditomorpha</taxon>
        <taxon>Strongyloidea</taxon>
        <taxon>Strongylidae</taxon>
        <taxon>Cylicostephanus</taxon>
    </lineage>
</organism>
<dbReference type="EMBL" id="UYRV01107483">
    <property type="protein sequence ID" value="VDN23454.1"/>
    <property type="molecule type" value="Genomic_DNA"/>
</dbReference>